<dbReference type="AlphaFoldDB" id="A0A803MK55"/>
<evidence type="ECO:0000259" key="6">
    <source>
        <dbReference type="PROSITE" id="PS51294"/>
    </source>
</evidence>
<dbReference type="Gene3D" id="1.10.10.60">
    <property type="entry name" value="Homeodomain-like"/>
    <property type="match status" value="1"/>
</dbReference>
<evidence type="ECO:0000256" key="3">
    <source>
        <dbReference type="ARBA" id="ARBA00023163"/>
    </source>
</evidence>
<sequence length="350" mass="40045">MQERNDDQSECSKTNRCDQEGEEDQDDEEESDENDDERTFNNSKNNGGCSSNSTVEETSDELKKSSSSTVRPYVRSKTPRLRWTPDLHLQFIHAVERLGGQDKATPKLVLQLMNIKGLSIAHVKSHLQDHVTKDIFLKLEIATSSTLARFLCYKAIAKLQVPVSGPTKTTHQNWMHDLYTIDMDSRVNNNVRARFGNELHPRQIIEQAHQEPRPILYRDQTRQNPSTRPITRDLSPRMLHPLHKEILEQEKFIISNSKDSLQNRMALKRKRVDCDGNIDLDLSLKPPRRESEAIILDDEEVDKSISLSLFLHHTSSSSTSKLDNKVREGGDSNNKEEYCARGTSTLDLTL</sequence>
<accession>A0A803MK55</accession>
<dbReference type="GO" id="GO:0005634">
    <property type="term" value="C:nucleus"/>
    <property type="evidence" value="ECO:0007669"/>
    <property type="project" value="UniProtKB-SubCell"/>
</dbReference>
<dbReference type="InterPro" id="IPR001005">
    <property type="entry name" value="SANT/Myb"/>
</dbReference>
<evidence type="ECO:0000256" key="1">
    <source>
        <dbReference type="ARBA" id="ARBA00004123"/>
    </source>
</evidence>
<feature type="region of interest" description="Disordered" evidence="5">
    <location>
        <begin position="317"/>
        <end position="338"/>
    </location>
</feature>
<keyword evidence="8" id="KW-1185">Reference proteome</keyword>
<evidence type="ECO:0000313" key="7">
    <source>
        <dbReference type="EnsemblPlants" id="AUR62030788-RA:cds"/>
    </source>
</evidence>
<reference evidence="7" key="1">
    <citation type="journal article" date="2017" name="Nature">
        <title>The genome of Chenopodium quinoa.</title>
        <authorList>
            <person name="Jarvis D.E."/>
            <person name="Ho Y.S."/>
            <person name="Lightfoot D.J."/>
            <person name="Schmoeckel S.M."/>
            <person name="Li B."/>
            <person name="Borm T.J.A."/>
            <person name="Ohyanagi H."/>
            <person name="Mineta K."/>
            <person name="Michell C.T."/>
            <person name="Saber N."/>
            <person name="Kharbatia N.M."/>
            <person name="Rupper R.R."/>
            <person name="Sharp A.R."/>
            <person name="Dally N."/>
            <person name="Boughton B.A."/>
            <person name="Woo Y.H."/>
            <person name="Gao G."/>
            <person name="Schijlen E.G.W.M."/>
            <person name="Guo X."/>
            <person name="Momin A.A."/>
            <person name="Negrao S."/>
            <person name="Al-Babili S."/>
            <person name="Gehring C."/>
            <person name="Roessner U."/>
            <person name="Jung C."/>
            <person name="Murphy K."/>
            <person name="Arold S.T."/>
            <person name="Gojobori T."/>
            <person name="van der Linden C.G."/>
            <person name="van Loo E.N."/>
            <person name="Jellen E.N."/>
            <person name="Maughan P.J."/>
            <person name="Tester M."/>
        </authorList>
    </citation>
    <scope>NUCLEOTIDE SEQUENCE [LARGE SCALE GENOMIC DNA]</scope>
    <source>
        <strain evidence="7">cv. PI 614886</strain>
    </source>
</reference>
<keyword evidence="4" id="KW-0539">Nucleus</keyword>
<dbReference type="InterPro" id="IPR017930">
    <property type="entry name" value="Myb_dom"/>
</dbReference>
<feature type="compositionally biased region" description="Low complexity" evidence="5">
    <location>
        <begin position="41"/>
        <end position="53"/>
    </location>
</feature>
<dbReference type="PANTHER" id="PTHR31314">
    <property type="entry name" value="MYB FAMILY TRANSCRIPTION FACTOR PHL7-LIKE"/>
    <property type="match status" value="1"/>
</dbReference>
<dbReference type="PROSITE" id="PS51294">
    <property type="entry name" value="HTH_MYB"/>
    <property type="match status" value="1"/>
</dbReference>
<dbReference type="NCBIfam" id="TIGR01557">
    <property type="entry name" value="myb_SHAQKYF"/>
    <property type="match status" value="1"/>
</dbReference>
<feature type="compositionally biased region" description="Acidic residues" evidence="5">
    <location>
        <begin position="20"/>
        <end position="36"/>
    </location>
</feature>
<dbReference type="Pfam" id="PF00249">
    <property type="entry name" value="Myb_DNA-binding"/>
    <property type="match status" value="1"/>
</dbReference>
<keyword evidence="2" id="KW-0805">Transcription regulation</keyword>
<dbReference type="Proteomes" id="UP000596660">
    <property type="component" value="Unplaced"/>
</dbReference>
<dbReference type="GO" id="GO:0003700">
    <property type="term" value="F:DNA-binding transcription factor activity"/>
    <property type="evidence" value="ECO:0007669"/>
    <property type="project" value="InterPro"/>
</dbReference>
<feature type="region of interest" description="Disordered" evidence="5">
    <location>
        <begin position="1"/>
        <end position="76"/>
    </location>
</feature>
<evidence type="ECO:0000256" key="2">
    <source>
        <dbReference type="ARBA" id="ARBA00023015"/>
    </source>
</evidence>
<dbReference type="OMA" id="NDDQSEC"/>
<dbReference type="Gramene" id="AUR62030788-RA">
    <property type="protein sequence ID" value="AUR62030788-RA:cds"/>
    <property type="gene ID" value="AUR62030788"/>
</dbReference>
<dbReference type="InterPro" id="IPR046955">
    <property type="entry name" value="PHR1-like"/>
</dbReference>
<organism evidence="7 8">
    <name type="scientific">Chenopodium quinoa</name>
    <name type="common">Quinoa</name>
    <dbReference type="NCBI Taxonomy" id="63459"/>
    <lineage>
        <taxon>Eukaryota</taxon>
        <taxon>Viridiplantae</taxon>
        <taxon>Streptophyta</taxon>
        <taxon>Embryophyta</taxon>
        <taxon>Tracheophyta</taxon>
        <taxon>Spermatophyta</taxon>
        <taxon>Magnoliopsida</taxon>
        <taxon>eudicotyledons</taxon>
        <taxon>Gunneridae</taxon>
        <taxon>Pentapetalae</taxon>
        <taxon>Caryophyllales</taxon>
        <taxon>Chenopodiaceae</taxon>
        <taxon>Chenopodioideae</taxon>
        <taxon>Atripliceae</taxon>
        <taxon>Chenopodium</taxon>
    </lineage>
</organism>
<dbReference type="GO" id="GO:0003677">
    <property type="term" value="F:DNA binding"/>
    <property type="evidence" value="ECO:0007669"/>
    <property type="project" value="InterPro"/>
</dbReference>
<dbReference type="InterPro" id="IPR009057">
    <property type="entry name" value="Homeodomain-like_sf"/>
</dbReference>
<evidence type="ECO:0000256" key="5">
    <source>
        <dbReference type="SAM" id="MobiDB-lite"/>
    </source>
</evidence>
<evidence type="ECO:0000313" key="8">
    <source>
        <dbReference type="Proteomes" id="UP000596660"/>
    </source>
</evidence>
<dbReference type="PANTHER" id="PTHR31314:SF168">
    <property type="entry name" value="MYB-LIKE HTH TRANSCRIPTIONAL REGULATOR FAMILY PROTEIN"/>
    <property type="match status" value="1"/>
</dbReference>
<dbReference type="InterPro" id="IPR006447">
    <property type="entry name" value="Myb_dom_plants"/>
</dbReference>
<keyword evidence="3" id="KW-0804">Transcription</keyword>
<protein>
    <recommendedName>
        <fullName evidence="6">HTH myb-type domain-containing protein</fullName>
    </recommendedName>
</protein>
<evidence type="ECO:0000256" key="4">
    <source>
        <dbReference type="ARBA" id="ARBA00023242"/>
    </source>
</evidence>
<feature type="domain" description="HTH myb-type" evidence="6">
    <location>
        <begin position="75"/>
        <end position="135"/>
    </location>
</feature>
<dbReference type="EnsemblPlants" id="AUR62030788-RA">
    <property type="protein sequence ID" value="AUR62030788-RA:cds"/>
    <property type="gene ID" value="AUR62030788"/>
</dbReference>
<dbReference type="SUPFAM" id="SSF46689">
    <property type="entry name" value="Homeodomain-like"/>
    <property type="match status" value="1"/>
</dbReference>
<comment type="subcellular location">
    <subcellularLocation>
        <location evidence="1">Nucleus</location>
    </subcellularLocation>
</comment>
<proteinExistence type="predicted"/>
<reference evidence="7" key="2">
    <citation type="submission" date="2021-03" db="UniProtKB">
        <authorList>
            <consortium name="EnsemblPlants"/>
        </authorList>
    </citation>
    <scope>IDENTIFICATION</scope>
</reference>
<feature type="compositionally biased region" description="Basic and acidic residues" evidence="5">
    <location>
        <begin position="322"/>
        <end position="338"/>
    </location>
</feature>
<name>A0A803MK55_CHEQI</name>